<dbReference type="PANTHER" id="PTHR37996">
    <property type="entry name" value="B- AND T-LYMPHOCYTE ATTENUATOR"/>
    <property type="match status" value="1"/>
</dbReference>
<keyword evidence="1" id="KW-0812">Transmembrane</keyword>
<dbReference type="PROSITE" id="PS50835">
    <property type="entry name" value="IG_LIKE"/>
    <property type="match status" value="1"/>
</dbReference>
<dbReference type="PANTHER" id="PTHR37996:SF1">
    <property type="entry name" value="B- AND T-LYMPHOCYTE ATTENUATOR"/>
    <property type="match status" value="1"/>
</dbReference>
<name>A0A974DLP4_XENLA</name>
<dbReference type="SUPFAM" id="SSF48726">
    <property type="entry name" value="Immunoglobulin"/>
    <property type="match status" value="1"/>
</dbReference>
<feature type="domain" description="Ig-like" evidence="2">
    <location>
        <begin position="84"/>
        <end position="187"/>
    </location>
</feature>
<keyword evidence="1" id="KW-0472">Membrane</keyword>
<proteinExistence type="predicted"/>
<reference evidence="4" key="1">
    <citation type="journal article" date="2016" name="Nature">
        <title>Genome evolution in the allotetraploid frog Xenopus laevis.</title>
        <authorList>
            <person name="Session A.M."/>
            <person name="Uno Y."/>
            <person name="Kwon T."/>
            <person name="Chapman J.A."/>
            <person name="Toyoda A."/>
            <person name="Takahashi S."/>
            <person name="Fukui A."/>
            <person name="Hikosaka A."/>
            <person name="Suzuki A."/>
            <person name="Kondo M."/>
            <person name="van Heeringen S.J."/>
            <person name="Quigley I."/>
            <person name="Heinz S."/>
            <person name="Ogino H."/>
            <person name="Ochi H."/>
            <person name="Hellsten U."/>
            <person name="Lyons J.B."/>
            <person name="Simakov O."/>
            <person name="Putnam N."/>
            <person name="Stites J."/>
            <person name="Kuroki Y."/>
            <person name="Tanaka T."/>
            <person name="Michiue T."/>
            <person name="Watanabe M."/>
            <person name="Bogdanovic O."/>
            <person name="Lister R."/>
            <person name="Georgiou G."/>
            <person name="Paranjpe S.S."/>
            <person name="van Kruijsbergen I."/>
            <person name="Shu S."/>
            <person name="Carlson J."/>
            <person name="Kinoshita T."/>
            <person name="Ohta Y."/>
            <person name="Mawaribuchi S."/>
            <person name="Jenkins J."/>
            <person name="Grimwood J."/>
            <person name="Schmutz J."/>
            <person name="Mitros T."/>
            <person name="Mozaffari S.V."/>
            <person name="Suzuki Y."/>
            <person name="Haramoto Y."/>
            <person name="Yamamoto T.S."/>
            <person name="Takagi C."/>
            <person name="Heald R."/>
            <person name="Miller K."/>
            <person name="Haudenschild C."/>
            <person name="Kitzman J."/>
            <person name="Nakayama T."/>
            <person name="Izutsu Y."/>
            <person name="Robert J."/>
            <person name="Fortriede J."/>
            <person name="Burns K."/>
            <person name="Lotay V."/>
            <person name="Karimi K."/>
            <person name="Yasuoka Y."/>
            <person name="Dichmann D.S."/>
            <person name="Flajnik M.F."/>
            <person name="Houston D.W."/>
            <person name="Shendure J."/>
            <person name="DuPasquier L."/>
            <person name="Vize P.D."/>
            <person name="Zorn A.M."/>
            <person name="Ito M."/>
            <person name="Marcotte E.M."/>
            <person name="Wallingford J.B."/>
            <person name="Ito Y."/>
            <person name="Asashima M."/>
            <person name="Ueno N."/>
            <person name="Matsuda Y."/>
            <person name="Veenstra G.J."/>
            <person name="Fujiyama A."/>
            <person name="Harland R.M."/>
            <person name="Taira M."/>
            <person name="Rokhsar D.S."/>
        </authorList>
    </citation>
    <scope>NUCLEOTIDE SEQUENCE [LARGE SCALE GENOMIC DNA]</scope>
    <source>
        <strain evidence="4">J</strain>
    </source>
</reference>
<evidence type="ECO:0000313" key="4">
    <source>
        <dbReference type="Proteomes" id="UP000694892"/>
    </source>
</evidence>
<dbReference type="GO" id="GO:0005886">
    <property type="term" value="C:plasma membrane"/>
    <property type="evidence" value="ECO:0007669"/>
    <property type="project" value="InterPro"/>
</dbReference>
<dbReference type="InterPro" id="IPR013783">
    <property type="entry name" value="Ig-like_fold"/>
</dbReference>
<dbReference type="InterPro" id="IPR039257">
    <property type="entry name" value="BTLA"/>
</dbReference>
<evidence type="ECO:0000256" key="1">
    <source>
        <dbReference type="SAM" id="Phobius"/>
    </source>
</evidence>
<dbReference type="SMART" id="SM00409">
    <property type="entry name" value="IG"/>
    <property type="match status" value="1"/>
</dbReference>
<dbReference type="InterPro" id="IPR003599">
    <property type="entry name" value="Ig_sub"/>
</dbReference>
<gene>
    <name evidence="3" type="ORF">XELAEV_18011345mg</name>
</gene>
<dbReference type="Proteomes" id="UP000694892">
    <property type="component" value="Chromosome 2L"/>
</dbReference>
<accession>A0A974DLP4</accession>
<dbReference type="EMBL" id="CM004468">
    <property type="protein sequence ID" value="OCT93670.1"/>
    <property type="molecule type" value="Genomic_DNA"/>
</dbReference>
<dbReference type="Gene3D" id="2.60.40.10">
    <property type="entry name" value="Immunoglobulins"/>
    <property type="match status" value="1"/>
</dbReference>
<dbReference type="GO" id="GO:0002768">
    <property type="term" value="P:immune response-regulating cell surface receptor signaling pathway"/>
    <property type="evidence" value="ECO:0007669"/>
    <property type="project" value="InterPro"/>
</dbReference>
<dbReference type="InterPro" id="IPR036179">
    <property type="entry name" value="Ig-like_dom_sf"/>
</dbReference>
<protein>
    <recommendedName>
        <fullName evidence="2">Ig-like domain-containing protein</fullName>
    </recommendedName>
</protein>
<keyword evidence="1" id="KW-1133">Transmembrane helix</keyword>
<feature type="transmembrane region" description="Helical" evidence="1">
    <location>
        <begin position="64"/>
        <end position="80"/>
    </location>
</feature>
<organism evidence="3 4">
    <name type="scientific">Xenopus laevis</name>
    <name type="common">African clawed frog</name>
    <dbReference type="NCBI Taxonomy" id="8355"/>
    <lineage>
        <taxon>Eukaryota</taxon>
        <taxon>Metazoa</taxon>
        <taxon>Chordata</taxon>
        <taxon>Craniata</taxon>
        <taxon>Vertebrata</taxon>
        <taxon>Euteleostomi</taxon>
        <taxon>Amphibia</taxon>
        <taxon>Batrachia</taxon>
        <taxon>Anura</taxon>
        <taxon>Pipoidea</taxon>
        <taxon>Pipidae</taxon>
        <taxon>Xenopodinae</taxon>
        <taxon>Xenopus</taxon>
        <taxon>Xenopus</taxon>
    </lineage>
</organism>
<dbReference type="AlphaFoldDB" id="A0A974DLP4"/>
<evidence type="ECO:0000259" key="2">
    <source>
        <dbReference type="PROSITE" id="PS50835"/>
    </source>
</evidence>
<sequence>MTQHDRDCHSHIQIFKKNTSVPKTDIPVRGSGSIRNNCTEEAAIEPAEAPHHLYLNRRHIRMKIFIFNLFFTIFPLSAGLDCTPQIHTEKNTKYNKSVGEFLAIQCPVSFCSEELPHVTWCRLVRNTCEPIDSGSRLVMGWTGQKKNTAVYLLMFLAAELDDTGFYRCTLITQSVNTIGFTVTVTVTGGHTELTTTQLPSKCDVATQLRDILYIQTLDVLLFGKILLSVN</sequence>
<evidence type="ECO:0000313" key="3">
    <source>
        <dbReference type="EMBL" id="OCT93670.1"/>
    </source>
</evidence>
<dbReference type="InterPro" id="IPR007110">
    <property type="entry name" value="Ig-like_dom"/>
</dbReference>
<dbReference type="GO" id="GO:0038023">
    <property type="term" value="F:signaling receptor activity"/>
    <property type="evidence" value="ECO:0007669"/>
    <property type="project" value="InterPro"/>
</dbReference>